<dbReference type="OrthoDB" id="3502710at2"/>
<evidence type="ECO:0000256" key="4">
    <source>
        <dbReference type="ARBA" id="ARBA00022679"/>
    </source>
</evidence>
<feature type="compositionally biased region" description="Pro residues" evidence="6">
    <location>
        <begin position="647"/>
        <end position="656"/>
    </location>
</feature>
<evidence type="ECO:0000259" key="8">
    <source>
        <dbReference type="Pfam" id="PF02518"/>
    </source>
</evidence>
<evidence type="ECO:0000256" key="2">
    <source>
        <dbReference type="ARBA" id="ARBA00012438"/>
    </source>
</evidence>
<dbReference type="STRING" id="1449976.KALB_1770"/>
<feature type="compositionally biased region" description="Basic and acidic residues" evidence="6">
    <location>
        <begin position="660"/>
        <end position="672"/>
    </location>
</feature>
<dbReference type="Gene3D" id="3.30.565.10">
    <property type="entry name" value="Histidine kinase-like ATPase, C-terminal domain"/>
    <property type="match status" value="1"/>
</dbReference>
<dbReference type="InterPro" id="IPR003594">
    <property type="entry name" value="HATPase_dom"/>
</dbReference>
<comment type="catalytic activity">
    <reaction evidence="1">
        <text>ATP + protein L-histidine = ADP + protein N-phospho-L-histidine.</text>
        <dbReference type="EC" id="2.7.13.3"/>
    </reaction>
</comment>
<keyword evidence="7" id="KW-0472">Membrane</keyword>
<gene>
    <name evidence="10" type="ORF">KALB_1770</name>
</gene>
<protein>
    <recommendedName>
        <fullName evidence="2">histidine kinase</fullName>
        <ecNumber evidence="2">2.7.13.3</ecNumber>
    </recommendedName>
</protein>
<dbReference type="GO" id="GO:0004673">
    <property type="term" value="F:protein histidine kinase activity"/>
    <property type="evidence" value="ECO:0007669"/>
    <property type="project" value="UniProtKB-EC"/>
</dbReference>
<feature type="transmembrane region" description="Helical" evidence="7">
    <location>
        <begin position="299"/>
        <end position="322"/>
    </location>
</feature>
<evidence type="ECO:0000256" key="5">
    <source>
        <dbReference type="ARBA" id="ARBA00022777"/>
    </source>
</evidence>
<dbReference type="InterPro" id="IPR013587">
    <property type="entry name" value="Nitrate/nitrite_sensing"/>
</dbReference>
<dbReference type="KEGG" id="kal:KALB_1770"/>
<dbReference type="GO" id="GO:0005886">
    <property type="term" value="C:plasma membrane"/>
    <property type="evidence" value="ECO:0007669"/>
    <property type="project" value="TreeGrafter"/>
</dbReference>
<evidence type="ECO:0000256" key="6">
    <source>
        <dbReference type="SAM" id="MobiDB-lite"/>
    </source>
</evidence>
<dbReference type="EC" id="2.7.13.3" evidence="2"/>
<dbReference type="SUPFAM" id="SSF55874">
    <property type="entry name" value="ATPase domain of HSP90 chaperone/DNA topoisomerase II/histidine kinase"/>
    <property type="match status" value="1"/>
</dbReference>
<dbReference type="InterPro" id="IPR050428">
    <property type="entry name" value="TCS_sensor_his_kinase"/>
</dbReference>
<dbReference type="HOGENOM" id="CLU_002554_3_2_11"/>
<feature type="region of interest" description="Disordered" evidence="6">
    <location>
        <begin position="623"/>
        <end position="812"/>
    </location>
</feature>
<feature type="compositionally biased region" description="Pro residues" evidence="6">
    <location>
        <begin position="706"/>
        <end position="717"/>
    </location>
</feature>
<dbReference type="RefSeq" id="WP_025355340.1">
    <property type="nucleotide sequence ID" value="NZ_CP007155.1"/>
</dbReference>
<evidence type="ECO:0000259" key="9">
    <source>
        <dbReference type="Pfam" id="PF08376"/>
    </source>
</evidence>
<dbReference type="GO" id="GO:0000160">
    <property type="term" value="P:phosphorelay signal transduction system"/>
    <property type="evidence" value="ECO:0007669"/>
    <property type="project" value="TreeGrafter"/>
</dbReference>
<feature type="domain" description="Histidine kinase/HSP90-like ATPase" evidence="8">
    <location>
        <begin position="512"/>
        <end position="617"/>
    </location>
</feature>
<feature type="compositionally biased region" description="Basic and acidic residues" evidence="6">
    <location>
        <begin position="690"/>
        <end position="705"/>
    </location>
</feature>
<evidence type="ECO:0000256" key="1">
    <source>
        <dbReference type="ARBA" id="ARBA00000085"/>
    </source>
</evidence>
<dbReference type="Pfam" id="PF02518">
    <property type="entry name" value="HATPase_c"/>
    <property type="match status" value="1"/>
</dbReference>
<feature type="domain" description="Nitrate/nitrite sensing protein" evidence="9">
    <location>
        <begin position="55"/>
        <end position="289"/>
    </location>
</feature>
<keyword evidence="7" id="KW-1133">Transmembrane helix</keyword>
<feature type="compositionally biased region" description="Polar residues" evidence="6">
    <location>
        <begin position="676"/>
        <end position="689"/>
    </location>
</feature>
<keyword evidence="3" id="KW-0597">Phosphoprotein</keyword>
<feature type="compositionally biased region" description="Polar residues" evidence="6">
    <location>
        <begin position="802"/>
        <end position="812"/>
    </location>
</feature>
<accession>W5W3X6</accession>
<organism evidence="10 11">
    <name type="scientific">Kutzneria albida DSM 43870</name>
    <dbReference type="NCBI Taxonomy" id="1449976"/>
    <lineage>
        <taxon>Bacteria</taxon>
        <taxon>Bacillati</taxon>
        <taxon>Actinomycetota</taxon>
        <taxon>Actinomycetes</taxon>
        <taxon>Pseudonocardiales</taxon>
        <taxon>Pseudonocardiaceae</taxon>
        <taxon>Kutzneria</taxon>
    </lineage>
</organism>
<dbReference type="PANTHER" id="PTHR45436:SF5">
    <property type="entry name" value="SENSOR HISTIDINE KINASE TRCS"/>
    <property type="match status" value="1"/>
</dbReference>
<dbReference type="eggNOG" id="COG2205">
    <property type="taxonomic scope" value="Bacteria"/>
</dbReference>
<keyword evidence="11" id="KW-1185">Reference proteome</keyword>
<dbReference type="Proteomes" id="UP000019225">
    <property type="component" value="Chromosome"/>
</dbReference>
<sequence>MTSPRTIRGRLARILLVSLLLVLTLLGLTIVGEVRSYLDSGDTVRSVSLALTVQDLVHETQRERGLTNGLLGGETRFTQLVATQRTNTDHAVLALTNAVANGGAPGADSVRNAMTKLSGLNGVRDGVDAHRADRTATFQFYTDVITGLNQLRLGLDQAQDPLMRHGLQALYALGDAKEATGQERGFLNGVFAADRFGAGEYVHFTEIRANKVAGITAFQREATQEQRALLDAALRTDNASKAAAAETIAISSTKGPIEPQVDPVAWWAQMTSVIDEERKVQQAVGADVQQRAVALQGEAAWALGGFLVLALLAVAAEFLLVIGAMRSIVRPLAALSNEANDVAVRRLPAAVAAWHAPGDVDPAPPEPVRTPDKAGLEIASVADALNRVQSTAFELASEQALLRRNTSESLANLGRRNQNLVRRQLGFISEFEQEELDPSALSNLFELDHLATRMRRNAESLLVLVGEASPRRWAEPLSLSDVIRAGLSEVEDYRRVALRRVDEAWIAGSVVSELAHMLAELIENGLAFSPPDLEVEIYGRRLGARYMLAVVDHGVGMSKEQLAKANARLRGEEDFIVAPTRFLGHYVVGRLAQRLGIEVELTVSPVSGIVARLLLPAEMLVDEKDKRRPQPPRPELSAPAQHAQIEPPVPAAPPKPVVAQHEEEIQWPRDDVPAIESSQPGVRSRMQRITQERTVSEPARPKPEPAKPAPAAAPEPAPAEEKVPVQRSSAAGERTRNGLVKRTRRTEEARPSAPSRPPSAPAPSIVERSPEEVRSMLSSFRSGHQRGERGPLPSKADKPAFVNSTAPQEDQR</sequence>
<dbReference type="InterPro" id="IPR036890">
    <property type="entry name" value="HATPase_C_sf"/>
</dbReference>
<keyword evidence="5" id="KW-0418">Kinase</keyword>
<dbReference type="PANTHER" id="PTHR45436">
    <property type="entry name" value="SENSOR HISTIDINE KINASE YKOH"/>
    <property type="match status" value="1"/>
</dbReference>
<evidence type="ECO:0000313" key="10">
    <source>
        <dbReference type="EMBL" id="AHH95141.1"/>
    </source>
</evidence>
<dbReference type="Pfam" id="PF08376">
    <property type="entry name" value="NIT"/>
    <property type="match status" value="1"/>
</dbReference>
<evidence type="ECO:0000256" key="3">
    <source>
        <dbReference type="ARBA" id="ARBA00022553"/>
    </source>
</evidence>
<dbReference type="EMBL" id="CP007155">
    <property type="protein sequence ID" value="AHH95141.1"/>
    <property type="molecule type" value="Genomic_DNA"/>
</dbReference>
<name>W5W3X6_9PSEU</name>
<reference evidence="10 11" key="1">
    <citation type="journal article" date="2014" name="BMC Genomics">
        <title>Complete genome sequence of producer of the glycopeptide antibiotic Aculeximycin Kutzneria albida DSM 43870T, a representative of minor genus of Pseudonocardiaceae.</title>
        <authorList>
            <person name="Rebets Y."/>
            <person name="Tokovenko B."/>
            <person name="Lushchyk I."/>
            <person name="Ruckert C."/>
            <person name="Zaburannyi N."/>
            <person name="Bechthold A."/>
            <person name="Kalinowski J."/>
            <person name="Luzhetskyy A."/>
        </authorList>
    </citation>
    <scope>NUCLEOTIDE SEQUENCE [LARGE SCALE GENOMIC DNA]</scope>
    <source>
        <strain evidence="10">DSM 43870</strain>
    </source>
</reference>
<evidence type="ECO:0000313" key="11">
    <source>
        <dbReference type="Proteomes" id="UP000019225"/>
    </source>
</evidence>
<dbReference type="PATRIC" id="fig|1449976.3.peg.1768"/>
<keyword evidence="4" id="KW-0808">Transferase</keyword>
<evidence type="ECO:0000256" key="7">
    <source>
        <dbReference type="SAM" id="Phobius"/>
    </source>
</evidence>
<keyword evidence="7" id="KW-0812">Transmembrane</keyword>
<dbReference type="AlphaFoldDB" id="W5W3X6"/>
<proteinExistence type="predicted"/>